<keyword evidence="3 8" id="KW-0378">Hydrolase</keyword>
<dbReference type="GO" id="GO:0046872">
    <property type="term" value="F:metal ion binding"/>
    <property type="evidence" value="ECO:0007669"/>
    <property type="project" value="UniProtKB-KW"/>
</dbReference>
<dbReference type="InterPro" id="IPR001915">
    <property type="entry name" value="Peptidase_M48"/>
</dbReference>
<dbReference type="InterPro" id="IPR027057">
    <property type="entry name" value="CAXX_Prtase_1"/>
</dbReference>
<dbReference type="EMBL" id="QCZG01000032">
    <property type="protein sequence ID" value="PWA09071.1"/>
    <property type="molecule type" value="Genomic_DNA"/>
</dbReference>
<keyword evidence="1 8" id="KW-0645">Protease</keyword>
<keyword evidence="5 8" id="KW-0482">Metalloprotease</keyword>
<reference evidence="12 13" key="1">
    <citation type="submission" date="2018-04" db="EMBL/GenBank/DDBJ databases">
        <title>Camelliibacillus theae gen. nov., sp. nov., isolated from Pu'er tea.</title>
        <authorList>
            <person name="Niu L."/>
        </authorList>
    </citation>
    <scope>NUCLEOTIDE SEQUENCE [LARGE SCALE GENOMIC DNA]</scope>
    <source>
        <strain evidence="12 13">T8</strain>
    </source>
</reference>
<dbReference type="InterPro" id="IPR032456">
    <property type="entry name" value="Peptidase_M48_N"/>
</dbReference>
<accession>A0A2U1JV34</accession>
<dbReference type="GO" id="GO:0004222">
    <property type="term" value="F:metalloendopeptidase activity"/>
    <property type="evidence" value="ECO:0007669"/>
    <property type="project" value="InterPro"/>
</dbReference>
<evidence type="ECO:0000256" key="1">
    <source>
        <dbReference type="ARBA" id="ARBA00022670"/>
    </source>
</evidence>
<dbReference type="OrthoDB" id="9781930at2"/>
<keyword evidence="13" id="KW-1185">Reference proteome</keyword>
<dbReference type="Pfam" id="PF01435">
    <property type="entry name" value="Peptidase_M48"/>
    <property type="match status" value="1"/>
</dbReference>
<feature type="transmembrane region" description="Helical" evidence="9">
    <location>
        <begin position="45"/>
        <end position="69"/>
    </location>
</feature>
<dbReference type="Proteomes" id="UP000245998">
    <property type="component" value="Unassembled WGS sequence"/>
</dbReference>
<evidence type="ECO:0000256" key="5">
    <source>
        <dbReference type="ARBA" id="ARBA00023049"/>
    </source>
</evidence>
<keyword evidence="2 7" id="KW-0479">Metal-binding</keyword>
<proteinExistence type="inferred from homology"/>
<keyword evidence="9" id="KW-0472">Membrane</keyword>
<evidence type="ECO:0000256" key="6">
    <source>
        <dbReference type="PIRSR" id="PIRSR627057-1"/>
    </source>
</evidence>
<feature type="active site" description="Proton donor" evidence="6">
    <location>
        <position position="343"/>
    </location>
</feature>
<dbReference type="AlphaFoldDB" id="A0A2U1JV34"/>
<name>A0A2U1JV34_9BACI</name>
<gene>
    <name evidence="12" type="ORF">DCC39_13930</name>
</gene>
<evidence type="ECO:0000313" key="13">
    <source>
        <dbReference type="Proteomes" id="UP000245998"/>
    </source>
</evidence>
<organism evidence="12 13">
    <name type="scientific">Pueribacillus theae</name>
    <dbReference type="NCBI Taxonomy" id="2171751"/>
    <lineage>
        <taxon>Bacteria</taxon>
        <taxon>Bacillati</taxon>
        <taxon>Bacillota</taxon>
        <taxon>Bacilli</taxon>
        <taxon>Bacillales</taxon>
        <taxon>Bacillaceae</taxon>
        <taxon>Pueribacillus</taxon>
    </lineage>
</organism>
<dbReference type="FunFam" id="3.30.2010.10:FF:000010">
    <property type="entry name" value="M48 family peptidase"/>
    <property type="match status" value="1"/>
</dbReference>
<evidence type="ECO:0000256" key="3">
    <source>
        <dbReference type="ARBA" id="ARBA00022801"/>
    </source>
</evidence>
<evidence type="ECO:0000259" key="11">
    <source>
        <dbReference type="Pfam" id="PF16491"/>
    </source>
</evidence>
<dbReference type="RefSeq" id="WP_116555518.1">
    <property type="nucleotide sequence ID" value="NZ_QCZG01000032.1"/>
</dbReference>
<feature type="transmembrane region" description="Helical" evidence="9">
    <location>
        <begin position="308"/>
        <end position="327"/>
    </location>
</feature>
<feature type="transmembrane region" description="Helical" evidence="9">
    <location>
        <begin position="269"/>
        <end position="287"/>
    </location>
</feature>
<keyword evidence="9" id="KW-1133">Transmembrane helix</keyword>
<evidence type="ECO:0000256" key="2">
    <source>
        <dbReference type="ARBA" id="ARBA00022723"/>
    </source>
</evidence>
<keyword evidence="4 7" id="KW-0862">Zinc</keyword>
<evidence type="ECO:0000313" key="12">
    <source>
        <dbReference type="EMBL" id="PWA09071.1"/>
    </source>
</evidence>
<evidence type="ECO:0000256" key="4">
    <source>
        <dbReference type="ARBA" id="ARBA00022833"/>
    </source>
</evidence>
<evidence type="ECO:0000256" key="7">
    <source>
        <dbReference type="PIRSR" id="PIRSR627057-2"/>
    </source>
</evidence>
<evidence type="ECO:0000256" key="8">
    <source>
        <dbReference type="RuleBase" id="RU003983"/>
    </source>
</evidence>
<protein>
    <submittedName>
        <fullName evidence="12">Peptidase M48</fullName>
    </submittedName>
</protein>
<feature type="transmembrane region" description="Helical" evidence="9">
    <location>
        <begin position="81"/>
        <end position="103"/>
    </location>
</feature>
<dbReference type="Gene3D" id="3.30.2010.10">
    <property type="entry name" value="Metalloproteases ('zincins'), catalytic domain"/>
    <property type="match status" value="1"/>
</dbReference>
<feature type="binding site" evidence="7">
    <location>
        <position position="339"/>
    </location>
    <ligand>
        <name>Zn(2+)</name>
        <dbReference type="ChEBI" id="CHEBI:29105"/>
        <note>catalytic</note>
    </ligand>
</feature>
<dbReference type="PANTHER" id="PTHR10120">
    <property type="entry name" value="CAAX PRENYL PROTEASE 1"/>
    <property type="match status" value="1"/>
</dbReference>
<evidence type="ECO:0000259" key="10">
    <source>
        <dbReference type="Pfam" id="PF01435"/>
    </source>
</evidence>
<dbReference type="Pfam" id="PF16491">
    <property type="entry name" value="Peptidase_M48_N"/>
    <property type="match status" value="1"/>
</dbReference>
<feature type="transmembrane region" description="Helical" evidence="9">
    <location>
        <begin position="157"/>
        <end position="180"/>
    </location>
</feature>
<feature type="domain" description="Peptidase M48" evidence="10">
    <location>
        <begin position="190"/>
        <end position="396"/>
    </location>
</feature>
<dbReference type="CDD" id="cd07343">
    <property type="entry name" value="M48A_Zmpste24p_like"/>
    <property type="match status" value="1"/>
</dbReference>
<comment type="cofactor">
    <cofactor evidence="7 8">
        <name>Zn(2+)</name>
        <dbReference type="ChEBI" id="CHEBI:29105"/>
    </cofactor>
    <text evidence="7 8">Binds 1 zinc ion per subunit.</text>
</comment>
<feature type="domain" description="CAAX prenyl protease 1 N-terminal" evidence="11">
    <location>
        <begin position="28"/>
        <end position="185"/>
    </location>
</feature>
<feature type="binding site" evidence="7">
    <location>
        <position position="263"/>
    </location>
    <ligand>
        <name>Zn(2+)</name>
        <dbReference type="ChEBI" id="CHEBI:29105"/>
        <note>catalytic</note>
    </ligand>
</feature>
<dbReference type="GO" id="GO:0071586">
    <property type="term" value="P:CAAX-box protein processing"/>
    <property type="evidence" value="ECO:0007669"/>
    <property type="project" value="InterPro"/>
</dbReference>
<evidence type="ECO:0000256" key="9">
    <source>
        <dbReference type="SAM" id="Phobius"/>
    </source>
</evidence>
<feature type="binding site" evidence="7">
    <location>
        <position position="259"/>
    </location>
    <ligand>
        <name>Zn(2+)</name>
        <dbReference type="ChEBI" id="CHEBI:29105"/>
        <note>catalytic</note>
    </ligand>
</feature>
<comment type="caution">
    <text evidence="12">The sequence shown here is derived from an EMBL/GenBank/DDBJ whole genome shotgun (WGS) entry which is preliminary data.</text>
</comment>
<feature type="transmembrane region" description="Helical" evidence="9">
    <location>
        <begin position="130"/>
        <end position="150"/>
    </location>
</feature>
<comment type="similarity">
    <text evidence="8">Belongs to the peptidase M48 family.</text>
</comment>
<feature type="active site" evidence="6">
    <location>
        <position position="260"/>
    </location>
</feature>
<sequence>MFYYLYVGSDNTIPTSFEGTAADPKLFMTKEEQILSTDFSRLKNLLFFLSIPVDWMIYLFVLIFGISVYFNRLSKEVTRFFFLQSALYVFLLSLVSSVISFPLSYISRKVSLEYGITSQSFTGWMRDYTISFWVSFIMTALTVWVIYIFMRRNEKRWWFHVWLISIPFTVFLMFIQPVVIDPLYNDFYSLKDKELETKILELADRADIPAEHVYEVNMSEKTNALNAYVTGIGSNLRIVLWDTTLNKLEDEETLFVMAHEIGHYVKHHLYLNVIGSIVLTFFGLYFGSKLFHFMLNRYGERLSIRRHNELASLPVLLLIFSLLSFAASPITNAVSRYHEHEADVYAIEMTQDKEAAIHAFQKLTATGLSEVNPPLLVKWLRYGHPTMLERLVFLETYE</sequence>
<keyword evidence="9" id="KW-0812">Transmembrane</keyword>